<evidence type="ECO:0000256" key="12">
    <source>
        <dbReference type="ARBA" id="ARBA00022842"/>
    </source>
</evidence>
<evidence type="ECO:0000256" key="14">
    <source>
        <dbReference type="ARBA" id="ARBA00023158"/>
    </source>
</evidence>
<evidence type="ECO:0000256" key="9">
    <source>
        <dbReference type="ARBA" id="ARBA00022801"/>
    </source>
</evidence>
<dbReference type="SMART" id="SM00949">
    <property type="entry name" value="PAZ"/>
    <property type="match status" value="1"/>
</dbReference>
<evidence type="ECO:0000256" key="4">
    <source>
        <dbReference type="ARBA" id="ARBA00022722"/>
    </source>
</evidence>
<dbReference type="Gene3D" id="3.30.160.20">
    <property type="match status" value="1"/>
</dbReference>
<keyword evidence="4" id="KW-0540">Nuclease</keyword>
<evidence type="ECO:0000256" key="6">
    <source>
        <dbReference type="ARBA" id="ARBA00022737"/>
    </source>
</evidence>
<dbReference type="InterPro" id="IPR036085">
    <property type="entry name" value="PAZ_dom_sf"/>
</dbReference>
<dbReference type="Gene3D" id="1.10.1520.10">
    <property type="entry name" value="Ribonuclease III domain"/>
    <property type="match status" value="2"/>
</dbReference>
<gene>
    <name evidence="22" type="ORF">ZOSMA_92G00780</name>
</gene>
<dbReference type="CDD" id="cd00593">
    <property type="entry name" value="RIBOc"/>
    <property type="match status" value="2"/>
</dbReference>
<feature type="domain" description="RNase III" evidence="19">
    <location>
        <begin position="678"/>
        <end position="822"/>
    </location>
</feature>
<dbReference type="SMART" id="SM00535">
    <property type="entry name" value="RIBOc"/>
    <property type="match status" value="2"/>
</dbReference>
<dbReference type="GO" id="GO:0003723">
    <property type="term" value="F:RNA binding"/>
    <property type="evidence" value="ECO:0000318"/>
    <property type="project" value="GO_Central"/>
</dbReference>
<dbReference type="Pfam" id="PF03368">
    <property type="entry name" value="Dicer_dimer"/>
    <property type="match status" value="1"/>
</dbReference>
<keyword evidence="6" id="KW-0677">Repeat</keyword>
<dbReference type="GO" id="GO:0005634">
    <property type="term" value="C:nucleus"/>
    <property type="evidence" value="ECO:0000318"/>
    <property type="project" value="GO_Central"/>
</dbReference>
<sequence>MMDEYCVVSTGARVTTESSIRLITKYCQNLPGDKYFIPQPTFKCCKNDAFYQCTLILPPSAVFQKIVGPRNKNSHAAKKLVCLEACKKLHCMGALNDFLLPHNEEACGNSHSEKNNKNSSGPGTTKRKELHGTETVHALSGTWALPPVDIKLHAYHLKFSCDVETYNDFVLLLEPRLDDEIAVAKMDLFLIPNKLVRVSVTPCGQVYLKSEKVRKAMLFHEFFFNGIFGKLLVGGSKTKREFMFKVKNLSLWSTLNMYLLLPIELSLSIFPSIDWKCVDACASAVDFVNSIYSSKVKYFDENCSFCNTHSPDKEIEKQNSAVHLANKCILIHNLKHTVVLAIHTGKIYTVLDVELDRSANDPFDSVDDRNSSDYTTYTDFFLKKHKIVLQHPEQPLLLLKQSHNPHNLLIPRYKYEDTLMEKVLMHAHMPPETLVYVDVFNHSNDVIKAFYLLPSVMHRLESLMLACQLKQKIACCPNDHKISSALILEAITTSRCNESFSLERLELMGDSVLKYFISGHLFCKHPKKHEGQLTSLRTLEICNSKLHKVGTDKNLQIYIRDCPFDARRWAAPGQICLFSSPCKCDLDTSKVPLDIKYMTEKAVKIGKPCDRNHRWMCSKTIADCVESLIGAYYIGGGLNSAFSLMRWLGIDCEFDLIAIKEAKKNASFLCHRLKIGDIEALESKIDYEFHVKGLLVEAITHPSKLESYCYQRLEFLGDSVLDLLITSHLFQTYTDIDQGELTDLRSAVVSNGNFSKVAVRNNFHKYLQHGSTALSQKITEYYNCVEWGDNCTLDFSFGTSEGPKVLGDIVESIAGSIIIDTEFCIDVVWRIFEQLLSPIVSPDKLELQPIRELIELCSHLGYFINTNITNRGQEAIVELSVQLNDVCLVRYGCDKKRKHAKAQAALLLLKDLKEREISHTHHLSKVKSQEGKAVEEEACKKSYTDLNINNFTVTPTASQISDSSATVSKTQKSMVCFSKNDDANDKDKPVIVSLKMEKGATRICLFHICKQFQWPLPKFEAMEQKSRVPILFEGPYSETRTGYNSFVSTITLCIPGSTIITLVGEPCADKKISQDSACLNVLFELQKQGKCLLNIV</sequence>
<evidence type="ECO:0000256" key="16">
    <source>
        <dbReference type="ARBA" id="ARBA00023242"/>
    </source>
</evidence>
<dbReference type="PANTHER" id="PTHR14950">
    <property type="entry name" value="DICER-RELATED"/>
    <property type="match status" value="1"/>
</dbReference>
<dbReference type="InterPro" id="IPR005034">
    <property type="entry name" value="Dicer_dimerisation"/>
</dbReference>
<evidence type="ECO:0000256" key="2">
    <source>
        <dbReference type="ARBA" id="ARBA00001946"/>
    </source>
</evidence>
<comment type="caution">
    <text evidence="22">The sequence shown here is derived from an EMBL/GenBank/DDBJ whole genome shotgun (WGS) entry which is preliminary data.</text>
</comment>
<dbReference type="SUPFAM" id="SSF101690">
    <property type="entry name" value="PAZ domain"/>
    <property type="match status" value="1"/>
</dbReference>
<keyword evidence="15" id="KW-0464">Manganese</keyword>
<dbReference type="STRING" id="29655.A0A0K9NJC5"/>
<dbReference type="Pfam" id="PF00636">
    <property type="entry name" value="Ribonuclease_3"/>
    <property type="match status" value="2"/>
</dbReference>
<dbReference type="FunFam" id="1.10.1520.10:FF:000008">
    <property type="entry name" value="Dicer-like 104"/>
    <property type="match status" value="1"/>
</dbReference>
<accession>A0A0K9NJC5</accession>
<dbReference type="InterPro" id="IPR000999">
    <property type="entry name" value="RNase_III_dom"/>
</dbReference>
<evidence type="ECO:0000256" key="18">
    <source>
        <dbReference type="SAM" id="MobiDB-lite"/>
    </source>
</evidence>
<dbReference type="Pfam" id="PF02170">
    <property type="entry name" value="PAZ"/>
    <property type="match status" value="1"/>
</dbReference>
<comment type="cofactor">
    <cofactor evidence="2">
        <name>Mg(2+)</name>
        <dbReference type="ChEBI" id="CHEBI:18420"/>
    </cofactor>
</comment>
<evidence type="ECO:0000256" key="7">
    <source>
        <dbReference type="ARBA" id="ARBA00022741"/>
    </source>
</evidence>
<comment type="subcellular location">
    <subcellularLocation>
        <location evidence="3">Nucleus</location>
    </subcellularLocation>
</comment>
<evidence type="ECO:0000256" key="1">
    <source>
        <dbReference type="ARBA" id="ARBA00001936"/>
    </source>
</evidence>
<evidence type="ECO:0000313" key="23">
    <source>
        <dbReference type="Proteomes" id="UP000036987"/>
    </source>
</evidence>
<feature type="domain" description="PAZ" evidence="20">
    <location>
        <begin position="311"/>
        <end position="438"/>
    </location>
</feature>
<keyword evidence="13 17" id="KW-0694">RNA-binding</keyword>
<keyword evidence="9" id="KW-0378">Hydrolase</keyword>
<dbReference type="GO" id="GO:0046872">
    <property type="term" value="F:metal ion binding"/>
    <property type="evidence" value="ECO:0007669"/>
    <property type="project" value="UniProtKB-KW"/>
</dbReference>
<dbReference type="InterPro" id="IPR036389">
    <property type="entry name" value="RNase_III_sf"/>
</dbReference>
<dbReference type="PANTHER" id="PTHR14950:SF46">
    <property type="entry name" value="ENDORIBONUCLEASE DICER HOMOLOG 3"/>
    <property type="match status" value="1"/>
</dbReference>
<keyword evidence="14" id="KW-0943">RNA-mediated gene silencing</keyword>
<dbReference type="OMA" id="EISHTHH"/>
<keyword evidence="8" id="KW-0255">Endonuclease</keyword>
<dbReference type="InterPro" id="IPR038248">
    <property type="entry name" value="Dicer_dimer_sf"/>
</dbReference>
<feature type="region of interest" description="Disordered" evidence="18">
    <location>
        <begin position="108"/>
        <end position="129"/>
    </location>
</feature>
<feature type="domain" description="RNase III" evidence="19">
    <location>
        <begin position="466"/>
        <end position="637"/>
    </location>
</feature>
<dbReference type="PROSITE" id="PS51327">
    <property type="entry name" value="DICER_DSRBF"/>
    <property type="match status" value="1"/>
</dbReference>
<feature type="domain" description="Dicer dsRNA-binding fold" evidence="21">
    <location>
        <begin position="19"/>
        <end position="109"/>
    </location>
</feature>
<evidence type="ECO:0000256" key="11">
    <source>
        <dbReference type="ARBA" id="ARBA00022840"/>
    </source>
</evidence>
<evidence type="ECO:0000259" key="20">
    <source>
        <dbReference type="PROSITE" id="PS50821"/>
    </source>
</evidence>
<dbReference type="SUPFAM" id="SSF69065">
    <property type="entry name" value="RNase III domain-like"/>
    <property type="match status" value="2"/>
</dbReference>
<evidence type="ECO:0000256" key="8">
    <source>
        <dbReference type="ARBA" id="ARBA00022759"/>
    </source>
</evidence>
<dbReference type="FunFam" id="1.10.1520.10:FF:000004">
    <property type="entry name" value="Endoribonuclease dicer-like 1"/>
    <property type="match status" value="1"/>
</dbReference>
<dbReference type="AlphaFoldDB" id="A0A0K9NJC5"/>
<reference evidence="23" key="1">
    <citation type="journal article" date="2016" name="Nature">
        <title>The genome of the seagrass Zostera marina reveals angiosperm adaptation to the sea.</title>
        <authorList>
            <person name="Olsen J.L."/>
            <person name="Rouze P."/>
            <person name="Verhelst B."/>
            <person name="Lin Y.-C."/>
            <person name="Bayer T."/>
            <person name="Collen J."/>
            <person name="Dattolo E."/>
            <person name="De Paoli E."/>
            <person name="Dittami S."/>
            <person name="Maumus F."/>
            <person name="Michel G."/>
            <person name="Kersting A."/>
            <person name="Lauritano C."/>
            <person name="Lohaus R."/>
            <person name="Toepel M."/>
            <person name="Tonon T."/>
            <person name="Vanneste K."/>
            <person name="Amirebrahimi M."/>
            <person name="Brakel J."/>
            <person name="Bostroem C."/>
            <person name="Chovatia M."/>
            <person name="Grimwood J."/>
            <person name="Jenkins J.W."/>
            <person name="Jueterbock A."/>
            <person name="Mraz A."/>
            <person name="Stam W.T."/>
            <person name="Tice H."/>
            <person name="Bornberg-Bauer E."/>
            <person name="Green P.J."/>
            <person name="Pearson G.A."/>
            <person name="Procaccini G."/>
            <person name="Duarte C.M."/>
            <person name="Schmutz J."/>
            <person name="Reusch T.B.H."/>
            <person name="Van de Peer Y."/>
        </authorList>
    </citation>
    <scope>NUCLEOTIDE SEQUENCE [LARGE SCALE GENOMIC DNA]</scope>
    <source>
        <strain evidence="23">cv. Finnish</strain>
    </source>
</reference>
<keyword evidence="16" id="KW-0539">Nucleus</keyword>
<keyword evidence="11" id="KW-0067">ATP-binding</keyword>
<dbReference type="GO" id="GO:0005737">
    <property type="term" value="C:cytoplasm"/>
    <property type="evidence" value="ECO:0000318"/>
    <property type="project" value="GO_Central"/>
</dbReference>
<dbReference type="OrthoDB" id="6513042at2759"/>
<evidence type="ECO:0000256" key="5">
    <source>
        <dbReference type="ARBA" id="ARBA00022723"/>
    </source>
</evidence>
<evidence type="ECO:0000313" key="22">
    <source>
        <dbReference type="EMBL" id="KMZ56713.1"/>
    </source>
</evidence>
<evidence type="ECO:0000256" key="13">
    <source>
        <dbReference type="ARBA" id="ARBA00022884"/>
    </source>
</evidence>
<keyword evidence="10" id="KW-0347">Helicase</keyword>
<dbReference type="PROSITE" id="PS50821">
    <property type="entry name" value="PAZ"/>
    <property type="match status" value="1"/>
</dbReference>
<dbReference type="EMBL" id="LFYR01002147">
    <property type="protein sequence ID" value="KMZ56713.1"/>
    <property type="molecule type" value="Genomic_DNA"/>
</dbReference>
<protein>
    <submittedName>
        <fullName evidence="22">Uncharacterized protein</fullName>
    </submittedName>
</protein>
<dbReference type="GO" id="GO:0010267">
    <property type="term" value="P:ta-siRNA processing"/>
    <property type="evidence" value="ECO:0007669"/>
    <property type="project" value="UniProtKB-ARBA"/>
</dbReference>
<dbReference type="GO" id="GO:0005524">
    <property type="term" value="F:ATP binding"/>
    <property type="evidence" value="ECO:0007669"/>
    <property type="project" value="UniProtKB-KW"/>
</dbReference>
<dbReference type="InterPro" id="IPR003100">
    <property type="entry name" value="PAZ_dom"/>
</dbReference>
<keyword evidence="7" id="KW-0547">Nucleotide-binding</keyword>
<evidence type="ECO:0000259" key="21">
    <source>
        <dbReference type="PROSITE" id="PS51327"/>
    </source>
</evidence>
<evidence type="ECO:0000256" key="3">
    <source>
        <dbReference type="ARBA" id="ARBA00004123"/>
    </source>
</evidence>
<dbReference type="PROSITE" id="PS50142">
    <property type="entry name" value="RNASE_3_2"/>
    <property type="match status" value="2"/>
</dbReference>
<evidence type="ECO:0000259" key="19">
    <source>
        <dbReference type="PROSITE" id="PS50142"/>
    </source>
</evidence>
<keyword evidence="5" id="KW-0479">Metal-binding</keyword>
<dbReference type="GO" id="GO:0004386">
    <property type="term" value="F:helicase activity"/>
    <property type="evidence" value="ECO:0007669"/>
    <property type="project" value="UniProtKB-KW"/>
</dbReference>
<dbReference type="Gene3D" id="2.170.260.10">
    <property type="entry name" value="paz domain"/>
    <property type="match status" value="1"/>
</dbReference>
<comment type="cofactor">
    <cofactor evidence="1">
        <name>Mn(2+)</name>
        <dbReference type="ChEBI" id="CHEBI:29035"/>
    </cofactor>
</comment>
<dbReference type="Proteomes" id="UP000036987">
    <property type="component" value="Unassembled WGS sequence"/>
</dbReference>
<name>A0A0K9NJC5_ZOSMR</name>
<organism evidence="22 23">
    <name type="scientific">Zostera marina</name>
    <name type="common">Eelgrass</name>
    <dbReference type="NCBI Taxonomy" id="29655"/>
    <lineage>
        <taxon>Eukaryota</taxon>
        <taxon>Viridiplantae</taxon>
        <taxon>Streptophyta</taxon>
        <taxon>Embryophyta</taxon>
        <taxon>Tracheophyta</taxon>
        <taxon>Spermatophyta</taxon>
        <taxon>Magnoliopsida</taxon>
        <taxon>Liliopsida</taxon>
        <taxon>Zosteraceae</taxon>
        <taxon>Zostera</taxon>
    </lineage>
</organism>
<dbReference type="GO" id="GO:0004525">
    <property type="term" value="F:ribonuclease III activity"/>
    <property type="evidence" value="ECO:0000318"/>
    <property type="project" value="GO_Central"/>
</dbReference>
<keyword evidence="12" id="KW-0460">Magnesium</keyword>
<dbReference type="GO" id="GO:0030422">
    <property type="term" value="P:siRNA processing"/>
    <property type="evidence" value="ECO:0000318"/>
    <property type="project" value="GO_Central"/>
</dbReference>
<evidence type="ECO:0000256" key="10">
    <source>
        <dbReference type="ARBA" id="ARBA00022806"/>
    </source>
</evidence>
<dbReference type="PROSITE" id="PS00517">
    <property type="entry name" value="RNASE_3_1"/>
    <property type="match status" value="1"/>
</dbReference>
<proteinExistence type="predicted"/>
<evidence type="ECO:0000256" key="15">
    <source>
        <dbReference type="ARBA" id="ARBA00023211"/>
    </source>
</evidence>
<dbReference type="Gene3D" id="3.30.160.380">
    <property type="entry name" value="Dicer dimerisation domain"/>
    <property type="match status" value="1"/>
</dbReference>
<keyword evidence="23" id="KW-1185">Reference proteome</keyword>
<evidence type="ECO:0000256" key="17">
    <source>
        <dbReference type="PROSITE-ProRule" id="PRU00657"/>
    </source>
</evidence>
<dbReference type="FunFam" id="3.30.160.380:FF:000001">
    <property type="entry name" value="Endoribonuclease dicer-like 1"/>
    <property type="match status" value="1"/>
</dbReference>